<dbReference type="SFLD" id="SFLDS00003">
    <property type="entry name" value="Haloacid_Dehalogenase"/>
    <property type="match status" value="1"/>
</dbReference>
<feature type="transmembrane region" description="Helical" evidence="15">
    <location>
        <begin position="274"/>
        <end position="293"/>
    </location>
</feature>
<keyword evidence="8" id="KW-0106">Calcium</keyword>
<sequence>MEVGKKNAHIKGLTQEEVEESRQKYGANILTPAQREAWWKLWLEKFDDPIIRILIVAAIISIAVGVMDDNYVEGLGIILAIILATTLAFINEYKANKEFNILQQTNDEEPIEVIRDCHYTTVPKKDLVVGDLVVVEIGQEIPADGSAIEAVSLQINEAKLTGEAAYVRKYTKAQQKKYPESESTYPPDKVLRGTMVMEGNGIIEITAVGDRTEIGEAAREISIDSGVETPLNIQLERLSKLIGVLGFSVAVLINIALVGRGILTDTLNLTFGQWYVVALVFVSLSVALIRIWLPMIYDGLELRGGEVKRPSWLEKDDFQEWLKTGAIGLGVFVIFVGIGIAGNWISKNPADWLPIEVANEFLTYFMIAVAVIVVAVPEGLALSVTLSLAYSMQKMAKQNNLVRQMHACETMGAITVICSDKTGTLTLNEMRVKEASFPSFAECNIEEGKESEAEKLIVEALCVNSTANLEREAGKASIPLGNPTEAALLLWVEEWGIDYIQKRAEFVVKDQLTFTTERKYMATFGRSATGKDILHVKGAPEVLLEQCGQYLSETGVKTLGNDERKAIEAEVKGYQARGRRTLGFAYGEEITNYTEGVELQEQKLSLIWLGVVAIADPIRKEVPQAIAMCREAGVEVKMVTGDSTATAEHIAREIGILEPKDSKGTVIAGPDFRALDYETALFTVQKLKVIARARPKDKQRLVELLQDAGEVVAVTGDGTNDAPALKQAQVGLAMGKIGTDVAKEASDIIILDDSFTSIENAVMWGRSLYQNIQKFVLFQLTINVAACGLALLGPFIGINLPFTVIQLLWVNLIMDTFAALALATEPPNLEVMKVPPRDPEEFIISKAMTMSIFTVAPIFLVLMVVFLLVIQKDGVISPNELTLFFTTFVMLQVWNIFNAKCFGTSQSVFSNLLNNWSFLAIVGGIFFGQIIIVQFGGKFFRTVPLSWENWLLIIGITSVVLWVGEIWRLYLRLQFPASSS</sequence>
<dbReference type="Gene3D" id="3.40.50.1000">
    <property type="entry name" value="HAD superfamily/HAD-like"/>
    <property type="match status" value="1"/>
</dbReference>
<proteinExistence type="predicted"/>
<evidence type="ECO:0000256" key="12">
    <source>
        <dbReference type="ARBA" id="ARBA00022989"/>
    </source>
</evidence>
<dbReference type="PRINTS" id="PR00120">
    <property type="entry name" value="HATPASE"/>
</dbReference>
<dbReference type="Pfam" id="PF00689">
    <property type="entry name" value="Cation_ATPase_C"/>
    <property type="match status" value="1"/>
</dbReference>
<dbReference type="EMBL" id="JADQBC010000049">
    <property type="protein sequence ID" value="MBR8827951.1"/>
    <property type="molecule type" value="Genomic_DNA"/>
</dbReference>
<feature type="transmembrane region" description="Helical" evidence="15">
    <location>
        <begin position="50"/>
        <end position="67"/>
    </location>
</feature>
<dbReference type="SFLD" id="SFLDG00002">
    <property type="entry name" value="C1.7:_P-type_atpase_like"/>
    <property type="match status" value="1"/>
</dbReference>
<comment type="subcellular location">
    <subcellularLocation>
        <location evidence="1">Endomembrane system</location>
        <topology evidence="1">Multi-pass membrane protein</topology>
    </subcellularLocation>
</comment>
<name>A0A941JS63_9CHRO</name>
<dbReference type="InterPro" id="IPR001757">
    <property type="entry name" value="P_typ_ATPase"/>
</dbReference>
<evidence type="ECO:0000256" key="7">
    <source>
        <dbReference type="ARBA" id="ARBA00022741"/>
    </source>
</evidence>
<dbReference type="EC" id="7.2.2.10" evidence="2"/>
<feature type="transmembrane region" description="Helical" evidence="15">
    <location>
        <begin position="365"/>
        <end position="390"/>
    </location>
</feature>
<evidence type="ECO:0000256" key="10">
    <source>
        <dbReference type="ARBA" id="ARBA00022842"/>
    </source>
</evidence>
<evidence type="ECO:0000313" key="17">
    <source>
        <dbReference type="EMBL" id="MBR8827951.1"/>
    </source>
</evidence>
<dbReference type="Pfam" id="PF00690">
    <property type="entry name" value="Cation_ATPase_N"/>
    <property type="match status" value="1"/>
</dbReference>
<dbReference type="InterPro" id="IPR023298">
    <property type="entry name" value="ATPase_P-typ_TM_dom_sf"/>
</dbReference>
<dbReference type="SFLD" id="SFLDF00027">
    <property type="entry name" value="p-type_atpase"/>
    <property type="match status" value="1"/>
</dbReference>
<dbReference type="GO" id="GO:0046872">
    <property type="term" value="F:metal ion binding"/>
    <property type="evidence" value="ECO:0007669"/>
    <property type="project" value="UniProtKB-KW"/>
</dbReference>
<keyword evidence="5 15" id="KW-0812">Transmembrane</keyword>
<evidence type="ECO:0000256" key="13">
    <source>
        <dbReference type="ARBA" id="ARBA00023065"/>
    </source>
</evidence>
<keyword evidence="14 15" id="KW-0472">Membrane</keyword>
<keyword evidence="11" id="KW-1278">Translocase</keyword>
<feature type="domain" description="Cation-transporting P-type ATPase N-terminal" evidence="16">
    <location>
        <begin position="2"/>
        <end position="66"/>
    </location>
</feature>
<keyword evidence="12 15" id="KW-1133">Transmembrane helix</keyword>
<feature type="transmembrane region" description="Helical" evidence="15">
    <location>
        <begin position="73"/>
        <end position="90"/>
    </location>
</feature>
<dbReference type="InterPro" id="IPR023214">
    <property type="entry name" value="HAD_sf"/>
</dbReference>
<dbReference type="Pfam" id="PF00122">
    <property type="entry name" value="E1-E2_ATPase"/>
    <property type="match status" value="1"/>
</dbReference>
<evidence type="ECO:0000256" key="4">
    <source>
        <dbReference type="ARBA" id="ARBA00022568"/>
    </source>
</evidence>
<dbReference type="GO" id="GO:0005524">
    <property type="term" value="F:ATP binding"/>
    <property type="evidence" value="ECO:0007669"/>
    <property type="project" value="UniProtKB-KW"/>
</dbReference>
<dbReference type="SUPFAM" id="SSF81660">
    <property type="entry name" value="Metal cation-transporting ATPase, ATP-binding domain N"/>
    <property type="match status" value="1"/>
</dbReference>
<protein>
    <recommendedName>
        <fullName evidence="2">P-type Ca(2+) transporter</fullName>
        <ecNumber evidence="2">7.2.2.10</ecNumber>
    </recommendedName>
</protein>
<evidence type="ECO:0000256" key="11">
    <source>
        <dbReference type="ARBA" id="ARBA00022967"/>
    </source>
</evidence>
<dbReference type="NCBIfam" id="TIGR01517">
    <property type="entry name" value="ATPase-IIB_Ca"/>
    <property type="match status" value="1"/>
</dbReference>
<keyword evidence="6" id="KW-0479">Metal-binding</keyword>
<evidence type="ECO:0000256" key="15">
    <source>
        <dbReference type="SAM" id="Phobius"/>
    </source>
</evidence>
<dbReference type="NCBIfam" id="TIGR01494">
    <property type="entry name" value="ATPase_P-type"/>
    <property type="match status" value="2"/>
</dbReference>
<dbReference type="InterPro" id="IPR004014">
    <property type="entry name" value="ATPase_P-typ_cation-transptr_N"/>
</dbReference>
<feature type="transmembrane region" description="Helical" evidence="15">
    <location>
        <begin position="241"/>
        <end position="262"/>
    </location>
</feature>
<dbReference type="PRINTS" id="PR00119">
    <property type="entry name" value="CATATPASE"/>
</dbReference>
<dbReference type="InterPro" id="IPR059000">
    <property type="entry name" value="ATPase_P-type_domA"/>
</dbReference>
<gene>
    <name evidence="17" type="ORF">DSM107014_08630</name>
</gene>
<dbReference type="SUPFAM" id="SSF81653">
    <property type="entry name" value="Calcium ATPase, transduction domain A"/>
    <property type="match status" value="1"/>
</dbReference>
<evidence type="ECO:0000259" key="16">
    <source>
        <dbReference type="SMART" id="SM00831"/>
    </source>
</evidence>
<feature type="transmembrane region" description="Helical" evidence="15">
    <location>
        <begin position="949"/>
        <end position="971"/>
    </location>
</feature>
<dbReference type="Gene3D" id="1.20.1110.10">
    <property type="entry name" value="Calcium-transporting ATPase, transmembrane domain"/>
    <property type="match status" value="3"/>
</dbReference>
<dbReference type="SUPFAM" id="SSF56784">
    <property type="entry name" value="HAD-like"/>
    <property type="match status" value="1"/>
</dbReference>
<dbReference type="InterPro" id="IPR008250">
    <property type="entry name" value="ATPase_P-typ_transduc_dom_A_sf"/>
</dbReference>
<keyword evidence="10" id="KW-0460">Magnesium</keyword>
<dbReference type="InterPro" id="IPR036412">
    <property type="entry name" value="HAD-like_sf"/>
</dbReference>
<keyword evidence="7" id="KW-0547">Nucleotide-binding</keyword>
<feature type="transmembrane region" description="Helical" evidence="15">
    <location>
        <begin position="804"/>
        <end position="823"/>
    </location>
</feature>
<evidence type="ECO:0000256" key="1">
    <source>
        <dbReference type="ARBA" id="ARBA00004127"/>
    </source>
</evidence>
<accession>A0A941JS63</accession>
<dbReference type="PANTHER" id="PTHR24093:SF369">
    <property type="entry name" value="CALCIUM-TRANSPORTING ATPASE"/>
    <property type="match status" value="1"/>
</dbReference>
<dbReference type="PANTHER" id="PTHR24093">
    <property type="entry name" value="CATION TRANSPORTING ATPASE"/>
    <property type="match status" value="1"/>
</dbReference>
<reference evidence="17" key="1">
    <citation type="submission" date="2021-02" db="EMBL/GenBank/DDBJ databases">
        <title>Metagenome analyses of Stigonema ocellatum DSM 106950, Chlorogloea purpurea SAG 13.99 and Gomphosphaeria aponina DSM 107014.</title>
        <authorList>
            <person name="Marter P."/>
            <person name="Huang S."/>
        </authorList>
    </citation>
    <scope>NUCLEOTIDE SEQUENCE</scope>
    <source>
        <strain evidence="17">JP213</strain>
    </source>
</reference>
<evidence type="ECO:0000256" key="14">
    <source>
        <dbReference type="ARBA" id="ARBA00023136"/>
    </source>
</evidence>
<keyword evidence="13" id="KW-0406">Ion transport</keyword>
<dbReference type="InterPro" id="IPR044492">
    <property type="entry name" value="P_typ_ATPase_HD_dom"/>
</dbReference>
<feature type="transmembrane region" description="Helical" evidence="15">
    <location>
        <begin position="325"/>
        <end position="345"/>
    </location>
</feature>
<dbReference type="InterPro" id="IPR023299">
    <property type="entry name" value="ATPase_P-typ_cyto_dom_N"/>
</dbReference>
<feature type="transmembrane region" description="Helical" evidence="15">
    <location>
        <begin position="843"/>
        <end position="869"/>
    </location>
</feature>
<feature type="transmembrane region" description="Helical" evidence="15">
    <location>
        <begin position="881"/>
        <end position="897"/>
    </location>
</feature>
<dbReference type="InterPro" id="IPR018303">
    <property type="entry name" value="ATPase_P-typ_P_site"/>
</dbReference>
<dbReference type="InterPro" id="IPR006068">
    <property type="entry name" value="ATPase_P-typ_cation-transptr_C"/>
</dbReference>
<feature type="transmembrane region" description="Helical" evidence="15">
    <location>
        <begin position="918"/>
        <end position="937"/>
    </location>
</feature>
<dbReference type="InterPro" id="IPR006408">
    <property type="entry name" value="P-type_ATPase_IIB"/>
</dbReference>
<dbReference type="Gene3D" id="2.70.150.10">
    <property type="entry name" value="Calcium-transporting ATPase, cytoplasmic transduction domain A"/>
    <property type="match status" value="1"/>
</dbReference>
<dbReference type="GO" id="GO:0012505">
    <property type="term" value="C:endomembrane system"/>
    <property type="evidence" value="ECO:0007669"/>
    <property type="project" value="UniProtKB-SubCell"/>
</dbReference>
<evidence type="ECO:0000256" key="5">
    <source>
        <dbReference type="ARBA" id="ARBA00022692"/>
    </source>
</evidence>
<organism evidence="17 18">
    <name type="scientific">Gomphosphaeria aponina SAG 52.96 = DSM 107014</name>
    <dbReference type="NCBI Taxonomy" id="1521640"/>
    <lineage>
        <taxon>Bacteria</taxon>
        <taxon>Bacillati</taxon>
        <taxon>Cyanobacteriota</taxon>
        <taxon>Cyanophyceae</taxon>
        <taxon>Oscillatoriophycideae</taxon>
        <taxon>Chroococcales</taxon>
        <taxon>Gomphosphaeriaceae</taxon>
        <taxon>Gomphosphaeria</taxon>
    </lineage>
</organism>
<dbReference type="AlphaFoldDB" id="A0A941JS63"/>
<dbReference type="FunFam" id="3.40.50.1000:FF:000193">
    <property type="entry name" value="Plasma membrane calcium-transporting ATPase 2"/>
    <property type="match status" value="1"/>
</dbReference>
<evidence type="ECO:0000256" key="6">
    <source>
        <dbReference type="ARBA" id="ARBA00022723"/>
    </source>
</evidence>
<dbReference type="GO" id="GO:0005388">
    <property type="term" value="F:P-type calcium transporter activity"/>
    <property type="evidence" value="ECO:0007669"/>
    <property type="project" value="UniProtKB-EC"/>
</dbReference>
<dbReference type="SMART" id="SM00831">
    <property type="entry name" value="Cation_ATPase_N"/>
    <property type="match status" value="1"/>
</dbReference>
<comment type="caution">
    <text evidence="17">The sequence shown here is derived from an EMBL/GenBank/DDBJ whole genome shotgun (WGS) entry which is preliminary data.</text>
</comment>
<dbReference type="GO" id="GO:0005886">
    <property type="term" value="C:plasma membrane"/>
    <property type="evidence" value="ECO:0007669"/>
    <property type="project" value="TreeGrafter"/>
</dbReference>
<dbReference type="Proteomes" id="UP000767446">
    <property type="component" value="Unassembled WGS sequence"/>
</dbReference>
<keyword evidence="4" id="KW-0109">Calcium transport</keyword>
<evidence type="ECO:0000256" key="9">
    <source>
        <dbReference type="ARBA" id="ARBA00022840"/>
    </source>
</evidence>
<keyword evidence="9" id="KW-0067">ATP-binding</keyword>
<evidence type="ECO:0000256" key="3">
    <source>
        <dbReference type="ARBA" id="ARBA00022448"/>
    </source>
</evidence>
<dbReference type="Gene3D" id="3.40.1110.10">
    <property type="entry name" value="Calcium-transporting ATPase, cytoplasmic domain N"/>
    <property type="match status" value="1"/>
</dbReference>
<dbReference type="Pfam" id="PF13246">
    <property type="entry name" value="Cation_ATPase"/>
    <property type="match status" value="1"/>
</dbReference>
<keyword evidence="3" id="KW-0813">Transport</keyword>
<dbReference type="SUPFAM" id="SSF81665">
    <property type="entry name" value="Calcium ATPase, transmembrane domain M"/>
    <property type="match status" value="2"/>
</dbReference>
<dbReference type="GO" id="GO:0016887">
    <property type="term" value="F:ATP hydrolysis activity"/>
    <property type="evidence" value="ECO:0007669"/>
    <property type="project" value="InterPro"/>
</dbReference>
<feature type="transmembrane region" description="Helical" evidence="15">
    <location>
        <begin position="775"/>
        <end position="798"/>
    </location>
</feature>
<evidence type="ECO:0000256" key="8">
    <source>
        <dbReference type="ARBA" id="ARBA00022837"/>
    </source>
</evidence>
<evidence type="ECO:0000256" key="2">
    <source>
        <dbReference type="ARBA" id="ARBA00012790"/>
    </source>
</evidence>
<evidence type="ECO:0000313" key="18">
    <source>
        <dbReference type="Proteomes" id="UP000767446"/>
    </source>
</evidence>
<dbReference type="PROSITE" id="PS00154">
    <property type="entry name" value="ATPASE_E1_E2"/>
    <property type="match status" value="1"/>
</dbReference>